<comment type="cofactor">
    <cofactor evidence="1">
        <name>Zn(2+)</name>
        <dbReference type="ChEBI" id="CHEBI:29105"/>
    </cofactor>
</comment>
<keyword evidence="9" id="KW-1185">Reference proteome</keyword>
<evidence type="ECO:0000256" key="6">
    <source>
        <dbReference type="ARBA" id="ARBA00024993"/>
    </source>
</evidence>
<evidence type="ECO:0000256" key="3">
    <source>
        <dbReference type="ARBA" id="ARBA00012925"/>
    </source>
</evidence>
<dbReference type="InterPro" id="IPR001765">
    <property type="entry name" value="Carbonic_anhydrase"/>
</dbReference>
<keyword evidence="4" id="KW-0479">Metal-binding</keyword>
<dbReference type="CDD" id="cd03379">
    <property type="entry name" value="beta_CA_cladeD"/>
    <property type="match status" value="1"/>
</dbReference>
<dbReference type="Proteomes" id="UP001056336">
    <property type="component" value="Chromosome"/>
</dbReference>
<dbReference type="SUPFAM" id="SSF53056">
    <property type="entry name" value="beta-carbonic anhydrase, cab"/>
    <property type="match status" value="1"/>
</dbReference>
<accession>A0ABY4QWM5</accession>
<comment type="function">
    <text evidence="6">Catalyzes the reversible hydration of carbon dioxide to form bicarbonate.</text>
</comment>
<evidence type="ECO:0000256" key="2">
    <source>
        <dbReference type="ARBA" id="ARBA00006217"/>
    </source>
</evidence>
<name>A0ABY4QWM5_9ACTN</name>
<comment type="similarity">
    <text evidence="2">Belongs to the beta-class carbonic anhydrase family.</text>
</comment>
<dbReference type="Pfam" id="PF00484">
    <property type="entry name" value="Pro_CA"/>
    <property type="match status" value="1"/>
</dbReference>
<dbReference type="PANTHER" id="PTHR43175">
    <property type="entry name" value="CARBONIC ANHYDRASE"/>
    <property type="match status" value="1"/>
</dbReference>
<dbReference type="SMART" id="SM00947">
    <property type="entry name" value="Pro_CA"/>
    <property type="match status" value="1"/>
</dbReference>
<dbReference type="Gene3D" id="3.40.1050.10">
    <property type="entry name" value="Carbonic anhydrase"/>
    <property type="match status" value="1"/>
</dbReference>
<comment type="catalytic activity">
    <reaction evidence="7">
        <text>hydrogencarbonate + H(+) = CO2 + H2O</text>
        <dbReference type="Rhea" id="RHEA:10748"/>
        <dbReference type="ChEBI" id="CHEBI:15377"/>
        <dbReference type="ChEBI" id="CHEBI:15378"/>
        <dbReference type="ChEBI" id="CHEBI:16526"/>
        <dbReference type="ChEBI" id="CHEBI:17544"/>
        <dbReference type="EC" id="4.2.1.1"/>
    </reaction>
</comment>
<evidence type="ECO:0000313" key="8">
    <source>
        <dbReference type="EMBL" id="UQX88046.1"/>
    </source>
</evidence>
<evidence type="ECO:0000256" key="7">
    <source>
        <dbReference type="ARBA" id="ARBA00048348"/>
    </source>
</evidence>
<dbReference type="RefSeq" id="WP_249771165.1">
    <property type="nucleotide sequence ID" value="NZ_CP097332.1"/>
</dbReference>
<evidence type="ECO:0000256" key="1">
    <source>
        <dbReference type="ARBA" id="ARBA00001947"/>
    </source>
</evidence>
<dbReference type="EMBL" id="CP097332">
    <property type="protein sequence ID" value="UQX88046.1"/>
    <property type="molecule type" value="Genomic_DNA"/>
</dbReference>
<dbReference type="EC" id="4.2.1.1" evidence="3"/>
<evidence type="ECO:0000313" key="9">
    <source>
        <dbReference type="Proteomes" id="UP001056336"/>
    </source>
</evidence>
<gene>
    <name evidence="8" type="ORF">M6D93_17380</name>
</gene>
<reference evidence="8" key="1">
    <citation type="journal article" date="2018" name="Int. J. Syst. Evol. Microbiol.">
        <title>Jatrophihabitans telluris sp. nov., isolated from sediment soil of lava forest wetlands and the emended description of the genus Jatrophihabitans.</title>
        <authorList>
            <person name="Lee K.C."/>
            <person name="Suh M.K."/>
            <person name="Eom M.K."/>
            <person name="Kim K.K."/>
            <person name="Kim J.S."/>
            <person name="Kim D.S."/>
            <person name="Ko S.H."/>
            <person name="Shin Y.K."/>
            <person name="Lee J.S."/>
        </authorList>
    </citation>
    <scope>NUCLEOTIDE SEQUENCE</scope>
    <source>
        <strain evidence="8">N237</strain>
    </source>
</reference>
<reference evidence="8" key="2">
    <citation type="submission" date="2022-05" db="EMBL/GenBank/DDBJ databases">
        <authorList>
            <person name="Kim J.-S."/>
            <person name="Lee K."/>
            <person name="Suh M."/>
            <person name="Eom M."/>
            <person name="Kim J.-S."/>
            <person name="Kim D.-S."/>
            <person name="Ko S.-H."/>
            <person name="Shin Y."/>
            <person name="Lee J.-S."/>
        </authorList>
    </citation>
    <scope>NUCLEOTIDE SEQUENCE</scope>
    <source>
        <strain evidence="8">N237</strain>
    </source>
</reference>
<evidence type="ECO:0000256" key="4">
    <source>
        <dbReference type="ARBA" id="ARBA00022723"/>
    </source>
</evidence>
<proteinExistence type="inferred from homology"/>
<sequence length="167" mass="18259">MGQPSSGAIDTFLTANATYVEGFPEPHDREPELHVAVLACMDSRLALFGALGLRIGDAHLVRNAGGIATPDTLRSLAISQRKLNTREVAVIQHTDCGMLDFDDARFRAELAAESGQQPPWDVPGFTDVEQSVRDSVAAIRSCPWLVHRDSVRGFVFDVRTAEITEVR</sequence>
<dbReference type="InterPro" id="IPR036874">
    <property type="entry name" value="Carbonic_anhydrase_sf"/>
</dbReference>
<evidence type="ECO:0000256" key="5">
    <source>
        <dbReference type="ARBA" id="ARBA00022833"/>
    </source>
</evidence>
<organism evidence="8 9">
    <name type="scientific">Jatrophihabitans telluris</name>
    <dbReference type="NCBI Taxonomy" id="2038343"/>
    <lineage>
        <taxon>Bacteria</taxon>
        <taxon>Bacillati</taxon>
        <taxon>Actinomycetota</taxon>
        <taxon>Actinomycetes</taxon>
        <taxon>Jatrophihabitantales</taxon>
        <taxon>Jatrophihabitantaceae</taxon>
        <taxon>Jatrophihabitans</taxon>
    </lineage>
</organism>
<keyword evidence="5" id="KW-0862">Zinc</keyword>
<dbReference type="PANTHER" id="PTHR43175:SF3">
    <property type="entry name" value="CARBON DISULFIDE HYDROLASE"/>
    <property type="match status" value="1"/>
</dbReference>
<protein>
    <recommendedName>
        <fullName evidence="3">carbonic anhydrase</fullName>
        <ecNumber evidence="3">4.2.1.1</ecNumber>
    </recommendedName>
</protein>